<evidence type="ECO:0000313" key="1">
    <source>
        <dbReference type="EnsemblPlants" id="EMT24648"/>
    </source>
</evidence>
<dbReference type="EnsemblPlants" id="EMT24648">
    <property type="protein sequence ID" value="EMT24648"/>
    <property type="gene ID" value="F775_10314"/>
</dbReference>
<name>M8BS64_AEGTA</name>
<dbReference type="InterPro" id="IPR004320">
    <property type="entry name" value="BPS1_pln"/>
</dbReference>
<proteinExistence type="predicted"/>
<protein>
    <submittedName>
        <fullName evidence="1">Uncharacterized protein</fullName>
    </submittedName>
</protein>
<dbReference type="PANTHER" id="PTHR33070">
    <property type="entry name" value="OS06G0725500 PROTEIN"/>
    <property type="match status" value="1"/>
</dbReference>
<dbReference type="AlphaFoldDB" id="M8BS64"/>
<dbReference type="GO" id="GO:0048364">
    <property type="term" value="P:root development"/>
    <property type="evidence" value="ECO:0007669"/>
    <property type="project" value="InterPro"/>
</dbReference>
<dbReference type="Pfam" id="PF03087">
    <property type="entry name" value="BPS1"/>
    <property type="match status" value="1"/>
</dbReference>
<dbReference type="OMA" id="ANTICKY"/>
<organism evidence="1">
    <name type="scientific">Aegilops tauschii</name>
    <name type="common">Tausch's goatgrass</name>
    <name type="synonym">Aegilops squarrosa</name>
    <dbReference type="NCBI Taxonomy" id="37682"/>
    <lineage>
        <taxon>Eukaryota</taxon>
        <taxon>Viridiplantae</taxon>
        <taxon>Streptophyta</taxon>
        <taxon>Embryophyta</taxon>
        <taxon>Tracheophyta</taxon>
        <taxon>Spermatophyta</taxon>
        <taxon>Magnoliopsida</taxon>
        <taxon>Liliopsida</taxon>
        <taxon>Poales</taxon>
        <taxon>Poaceae</taxon>
        <taxon>BOP clade</taxon>
        <taxon>Pooideae</taxon>
        <taxon>Triticodae</taxon>
        <taxon>Triticeae</taxon>
        <taxon>Triticinae</taxon>
        <taxon>Aegilops</taxon>
    </lineage>
</organism>
<reference evidence="1" key="1">
    <citation type="submission" date="2015-06" db="UniProtKB">
        <authorList>
            <consortium name="EnsemblPlants"/>
        </authorList>
    </citation>
    <scope>IDENTIFICATION</scope>
</reference>
<dbReference type="GO" id="GO:0048367">
    <property type="term" value="P:shoot system development"/>
    <property type="evidence" value="ECO:0007669"/>
    <property type="project" value="InterPro"/>
</dbReference>
<dbReference type="PANTHER" id="PTHR33070:SF126">
    <property type="match status" value="1"/>
</dbReference>
<accession>M8BS64</accession>
<sequence length="199" mass="22021">MACHLRSASVPSSPLSDGTDVQDRLRSLKAAMSLPSVTIQIVCGALTELVSIYSCIDELTCSTSSSQTQQRKSLEDELERSLMLLDLCSSRQEIFAELRTSVQEVQLSLKRVDGTAVHTKVQSYARLSRKAQRLCKRISSMVASDMEGCSAIKMTAEARDIAIVILKSTLHLFLKQITIPKFSSSWSLVSKAFQKKRFA</sequence>